<reference evidence="2" key="1">
    <citation type="submission" date="2016-05" db="EMBL/GenBank/DDBJ databases">
        <title>Draft genome of Corynebacterium afermentans subsp. afermentans LCDC 88199T.</title>
        <authorList>
            <person name="Bernier A.-M."/>
            <person name="Bernard K."/>
        </authorList>
    </citation>
    <scope>NUCLEOTIDE SEQUENCE [LARGE SCALE GENOMIC DNA]</scope>
    <source>
        <strain evidence="2">NML04-0072</strain>
    </source>
</reference>
<protein>
    <submittedName>
        <fullName evidence="1">Uncharacterized protein</fullName>
    </submittedName>
</protein>
<name>A0A1A9RL88_EIKCO</name>
<dbReference type="AlphaFoldDB" id="A0A1A9RL88"/>
<gene>
    <name evidence="1" type="ORF">A7P90_03500</name>
</gene>
<dbReference type="RefSeq" id="WP_064087492.1">
    <property type="nucleotide sequence ID" value="NZ_LXSG01000022.1"/>
</dbReference>
<comment type="caution">
    <text evidence="1">The sequence shown here is derived from an EMBL/GenBank/DDBJ whole genome shotgun (WGS) entry which is preliminary data.</text>
</comment>
<organism evidence="1 2">
    <name type="scientific">Eikenella corrodens</name>
    <dbReference type="NCBI Taxonomy" id="539"/>
    <lineage>
        <taxon>Bacteria</taxon>
        <taxon>Pseudomonadati</taxon>
        <taxon>Pseudomonadota</taxon>
        <taxon>Betaproteobacteria</taxon>
        <taxon>Neisseriales</taxon>
        <taxon>Neisseriaceae</taxon>
        <taxon>Eikenella</taxon>
    </lineage>
</organism>
<evidence type="ECO:0000313" key="1">
    <source>
        <dbReference type="EMBL" id="OAM20798.1"/>
    </source>
</evidence>
<accession>A0A1A9RL88</accession>
<dbReference type="Proteomes" id="UP000077589">
    <property type="component" value="Unassembled WGS sequence"/>
</dbReference>
<proteinExistence type="predicted"/>
<sequence>MEVLLSKQFKTELKNFPKADQEKIASFILHVQRQGMKNLPGKNKPSHDVPHDDPQWLDKVSYAQQHNLWHYHIGIPQYDTSCQHGEQTSEYILHYIKGDGFIKIVDFSAHPPFKLPTEIYLY</sequence>
<evidence type="ECO:0000313" key="2">
    <source>
        <dbReference type="Proteomes" id="UP000077589"/>
    </source>
</evidence>
<dbReference type="EMBL" id="LXSG01000022">
    <property type="protein sequence ID" value="OAM20798.1"/>
    <property type="molecule type" value="Genomic_DNA"/>
</dbReference>
<dbReference type="OrthoDB" id="8689178at2"/>